<dbReference type="PANTHER" id="PTHR32243">
    <property type="entry name" value="MALTOSE TRANSPORT SYSTEM PERMEASE-RELATED"/>
    <property type="match status" value="1"/>
</dbReference>
<evidence type="ECO:0000256" key="2">
    <source>
        <dbReference type="ARBA" id="ARBA00022448"/>
    </source>
</evidence>
<keyword evidence="4 7" id="KW-0812">Transmembrane</keyword>
<dbReference type="InterPro" id="IPR050901">
    <property type="entry name" value="BP-dep_ABC_trans_perm"/>
</dbReference>
<comment type="similarity">
    <text evidence="7">Belongs to the binding-protein-dependent transport system permease family.</text>
</comment>
<dbReference type="PROSITE" id="PS50928">
    <property type="entry name" value="ABC_TM1"/>
    <property type="match status" value="1"/>
</dbReference>
<feature type="transmembrane region" description="Helical" evidence="7">
    <location>
        <begin position="143"/>
        <end position="162"/>
    </location>
</feature>
<keyword evidence="10" id="KW-1185">Reference proteome</keyword>
<dbReference type="PANTHER" id="PTHR32243:SF18">
    <property type="entry name" value="INNER MEMBRANE ABC TRANSPORTER PERMEASE PROTEIN YCJP"/>
    <property type="match status" value="1"/>
</dbReference>
<evidence type="ECO:0000313" key="9">
    <source>
        <dbReference type="EMBL" id="ANW05309.1"/>
    </source>
</evidence>
<dbReference type="Gene3D" id="1.10.3720.10">
    <property type="entry name" value="MetI-like"/>
    <property type="match status" value="1"/>
</dbReference>
<dbReference type="EMBL" id="CP016428">
    <property type="protein sequence ID" value="ANW05309.1"/>
    <property type="molecule type" value="Genomic_DNA"/>
</dbReference>
<dbReference type="GO" id="GO:0005886">
    <property type="term" value="C:plasma membrane"/>
    <property type="evidence" value="ECO:0007669"/>
    <property type="project" value="UniProtKB-SubCell"/>
</dbReference>
<keyword evidence="2 7" id="KW-0813">Transport</keyword>
<proteinExistence type="inferred from homology"/>
<evidence type="ECO:0000256" key="4">
    <source>
        <dbReference type="ARBA" id="ARBA00022692"/>
    </source>
</evidence>
<name>A0A1B1URC0_9BRAD</name>
<evidence type="ECO:0000259" key="8">
    <source>
        <dbReference type="PROSITE" id="PS50928"/>
    </source>
</evidence>
<evidence type="ECO:0000256" key="7">
    <source>
        <dbReference type="RuleBase" id="RU363032"/>
    </source>
</evidence>
<dbReference type="STRING" id="1274631.LMTR13_05100"/>
<protein>
    <submittedName>
        <fullName evidence="9">Sugar ABC transporter permease</fullName>
    </submittedName>
</protein>
<accession>A0A1B1URC0</accession>
<feature type="transmembrane region" description="Helical" evidence="7">
    <location>
        <begin position="183"/>
        <end position="205"/>
    </location>
</feature>
<dbReference type="KEGG" id="bic:LMTR13_05100"/>
<dbReference type="InterPro" id="IPR035906">
    <property type="entry name" value="MetI-like_sf"/>
</dbReference>
<evidence type="ECO:0000256" key="6">
    <source>
        <dbReference type="ARBA" id="ARBA00023136"/>
    </source>
</evidence>
<evidence type="ECO:0000313" key="10">
    <source>
        <dbReference type="Proteomes" id="UP000092839"/>
    </source>
</evidence>
<evidence type="ECO:0000256" key="3">
    <source>
        <dbReference type="ARBA" id="ARBA00022475"/>
    </source>
</evidence>
<dbReference type="AlphaFoldDB" id="A0A1B1URC0"/>
<dbReference type="CDD" id="cd06261">
    <property type="entry name" value="TM_PBP2"/>
    <property type="match status" value="1"/>
</dbReference>
<gene>
    <name evidence="9" type="ORF">LMTR13_05100</name>
</gene>
<feature type="transmembrane region" description="Helical" evidence="7">
    <location>
        <begin position="12"/>
        <end position="29"/>
    </location>
</feature>
<feature type="transmembrane region" description="Helical" evidence="7">
    <location>
        <begin position="241"/>
        <end position="263"/>
    </location>
</feature>
<feature type="transmembrane region" description="Helical" evidence="7">
    <location>
        <begin position="70"/>
        <end position="97"/>
    </location>
</feature>
<keyword evidence="6 7" id="KW-0472">Membrane</keyword>
<dbReference type="InterPro" id="IPR000515">
    <property type="entry name" value="MetI-like"/>
</dbReference>
<keyword evidence="3" id="KW-1003">Cell membrane</keyword>
<keyword evidence="5 7" id="KW-1133">Transmembrane helix</keyword>
<comment type="subcellular location">
    <subcellularLocation>
        <location evidence="1 7">Cell membrane</location>
        <topology evidence="1 7">Multi-pass membrane protein</topology>
    </subcellularLocation>
</comment>
<dbReference type="GO" id="GO:0055085">
    <property type="term" value="P:transmembrane transport"/>
    <property type="evidence" value="ECO:0007669"/>
    <property type="project" value="InterPro"/>
</dbReference>
<evidence type="ECO:0000256" key="1">
    <source>
        <dbReference type="ARBA" id="ARBA00004651"/>
    </source>
</evidence>
<dbReference type="SUPFAM" id="SSF161098">
    <property type="entry name" value="MetI-like"/>
    <property type="match status" value="1"/>
</dbReference>
<sequence length="277" mass="30382">MVRIARAGGHASVLVFFITFLAFPFYWMLMTTFKTTIDLHDVSKNPFLFNEPPTLEHLAVLFQDTQYLQWLINTGAVGVAVVLITLVLAVPAGYALARMTGPWAQTLGIAIFLTYLVPPTILFIPFARIIATLGLQDSLWSLVLVYPSFTVPFCTWLLMGFFKAIPRDLEDAAMIDGLSRLGAFLKVVMPISLAGVLTAVIFAFTLVTQEFVYGVTFITSASSYTVSVGVPTFLVRGDVYFWGSMMGACLIASVPIAIIYNLFVDRFVAGFTVGAVK</sequence>
<organism evidence="9 10">
    <name type="scientific">Bradyrhizobium icense</name>
    <dbReference type="NCBI Taxonomy" id="1274631"/>
    <lineage>
        <taxon>Bacteria</taxon>
        <taxon>Pseudomonadati</taxon>
        <taxon>Pseudomonadota</taxon>
        <taxon>Alphaproteobacteria</taxon>
        <taxon>Hyphomicrobiales</taxon>
        <taxon>Nitrobacteraceae</taxon>
        <taxon>Bradyrhizobium</taxon>
    </lineage>
</organism>
<feature type="domain" description="ABC transmembrane type-1" evidence="8">
    <location>
        <begin position="71"/>
        <end position="263"/>
    </location>
</feature>
<dbReference type="Pfam" id="PF00528">
    <property type="entry name" value="BPD_transp_1"/>
    <property type="match status" value="1"/>
</dbReference>
<evidence type="ECO:0000256" key="5">
    <source>
        <dbReference type="ARBA" id="ARBA00022989"/>
    </source>
</evidence>
<feature type="transmembrane region" description="Helical" evidence="7">
    <location>
        <begin position="211"/>
        <end position="234"/>
    </location>
</feature>
<reference evidence="9 10" key="1">
    <citation type="submission" date="2016-07" db="EMBL/GenBank/DDBJ databases">
        <title>Complete genome sequence of Bradyrhizobium icense LMTR 13T, a potential inoculant strain isolated from lima bean (Phaseolus lunatus) in Peru.</title>
        <authorList>
            <person name="Ormeno-Orrillo E."/>
            <person name="Duran D."/>
            <person name="Rogel M.A."/>
            <person name="Rey L."/>
            <person name="Imperial J."/>
            <person name="Ruiz-Argueso T."/>
            <person name="Martinez-Romero E."/>
        </authorList>
    </citation>
    <scope>NUCLEOTIDE SEQUENCE [LARGE SCALE GENOMIC DNA]</scope>
    <source>
        <strain evidence="9 10">LMTR 13</strain>
    </source>
</reference>
<feature type="transmembrane region" description="Helical" evidence="7">
    <location>
        <begin position="109"/>
        <end position="131"/>
    </location>
</feature>
<dbReference type="Proteomes" id="UP000092839">
    <property type="component" value="Chromosome"/>
</dbReference>